<comment type="caution">
    <text evidence="2">The sequence shown here is derived from an EMBL/GenBank/DDBJ whole genome shotgun (WGS) entry which is preliminary data.</text>
</comment>
<keyword evidence="1" id="KW-0472">Membrane</keyword>
<accession>A0A6V7U6V8</accession>
<gene>
    <name evidence="2" type="ORF">MENT_LOCUS8499</name>
</gene>
<keyword evidence="1" id="KW-0812">Transmembrane</keyword>
<dbReference type="AlphaFoldDB" id="A0A6V7U6V8"/>
<sequence length="112" mass="13446">MKRKKRDVNNRKENESSNIFTKFAKKNNNPPREIERLSTADKYRAPSMTEMMLLCCKFGCSFRDIVPTCNFLWTMGQLKKIQKKFFLKCFLVVLKFCKNQFFGLLFFYLIIF</sequence>
<feature type="transmembrane region" description="Helical" evidence="1">
    <location>
        <begin position="85"/>
        <end position="111"/>
    </location>
</feature>
<reference evidence="2 3" key="1">
    <citation type="submission" date="2020-08" db="EMBL/GenBank/DDBJ databases">
        <authorList>
            <person name="Koutsovoulos G."/>
            <person name="Danchin GJ E."/>
        </authorList>
    </citation>
    <scope>NUCLEOTIDE SEQUENCE [LARGE SCALE GENOMIC DNA]</scope>
</reference>
<evidence type="ECO:0000256" key="1">
    <source>
        <dbReference type="SAM" id="Phobius"/>
    </source>
</evidence>
<protein>
    <submittedName>
        <fullName evidence="2">Uncharacterized protein</fullName>
    </submittedName>
</protein>
<organism evidence="2 3">
    <name type="scientific">Meloidogyne enterolobii</name>
    <name type="common">Root-knot nematode worm</name>
    <name type="synonym">Meloidogyne mayaguensis</name>
    <dbReference type="NCBI Taxonomy" id="390850"/>
    <lineage>
        <taxon>Eukaryota</taxon>
        <taxon>Metazoa</taxon>
        <taxon>Ecdysozoa</taxon>
        <taxon>Nematoda</taxon>
        <taxon>Chromadorea</taxon>
        <taxon>Rhabditida</taxon>
        <taxon>Tylenchina</taxon>
        <taxon>Tylenchomorpha</taxon>
        <taxon>Tylenchoidea</taxon>
        <taxon>Meloidogynidae</taxon>
        <taxon>Meloidogyninae</taxon>
        <taxon>Meloidogyne</taxon>
    </lineage>
</organism>
<dbReference type="Proteomes" id="UP000580250">
    <property type="component" value="Unassembled WGS sequence"/>
</dbReference>
<keyword evidence="1" id="KW-1133">Transmembrane helix</keyword>
<evidence type="ECO:0000313" key="3">
    <source>
        <dbReference type="Proteomes" id="UP000580250"/>
    </source>
</evidence>
<evidence type="ECO:0000313" key="2">
    <source>
        <dbReference type="EMBL" id="CAD2146077.1"/>
    </source>
</evidence>
<name>A0A6V7U6V8_MELEN</name>
<dbReference type="OrthoDB" id="5834437at2759"/>
<dbReference type="EMBL" id="CAJEWN010000036">
    <property type="protein sequence ID" value="CAD2146077.1"/>
    <property type="molecule type" value="Genomic_DNA"/>
</dbReference>
<proteinExistence type="predicted"/>